<dbReference type="EMBL" id="JADBEK010000001">
    <property type="protein sequence ID" value="MBE1584676.1"/>
    <property type="molecule type" value="Genomic_DNA"/>
</dbReference>
<accession>A0ABR9LVJ3</accession>
<name>A0ABR9LVJ3_9ACTN</name>
<keyword evidence="3" id="KW-1185">Reference proteome</keyword>
<feature type="chain" id="PRO_5046462665" evidence="1">
    <location>
        <begin position="25"/>
        <end position="118"/>
    </location>
</feature>
<proteinExistence type="predicted"/>
<feature type="signal peptide" evidence="1">
    <location>
        <begin position="1"/>
        <end position="24"/>
    </location>
</feature>
<evidence type="ECO:0000313" key="2">
    <source>
        <dbReference type="EMBL" id="MBE1584676.1"/>
    </source>
</evidence>
<comment type="caution">
    <text evidence="2">The sequence shown here is derived from an EMBL/GenBank/DDBJ whole genome shotgun (WGS) entry which is preliminary data.</text>
</comment>
<evidence type="ECO:0000313" key="3">
    <source>
        <dbReference type="Proteomes" id="UP000633509"/>
    </source>
</evidence>
<protein>
    <submittedName>
        <fullName evidence="2">Uncharacterized protein</fullName>
    </submittedName>
</protein>
<dbReference type="Proteomes" id="UP000633509">
    <property type="component" value="Unassembled WGS sequence"/>
</dbReference>
<gene>
    <name evidence="2" type="ORF">H4W80_002934</name>
</gene>
<reference evidence="2 3" key="1">
    <citation type="submission" date="2020-10" db="EMBL/GenBank/DDBJ databases">
        <title>Sequencing the genomes of 1000 actinobacteria strains.</title>
        <authorList>
            <person name="Klenk H.-P."/>
        </authorList>
    </citation>
    <scope>NUCLEOTIDE SEQUENCE [LARGE SCALE GENOMIC DNA]</scope>
    <source>
        <strain evidence="2 3">DSM 43173</strain>
    </source>
</reference>
<evidence type="ECO:0000256" key="1">
    <source>
        <dbReference type="SAM" id="SignalP"/>
    </source>
</evidence>
<dbReference type="RefSeq" id="WP_192785554.1">
    <property type="nucleotide sequence ID" value="NZ_JADBEK010000001.1"/>
</dbReference>
<organism evidence="2 3">
    <name type="scientific">Nonomuraea angiospora</name>
    <dbReference type="NCBI Taxonomy" id="46172"/>
    <lineage>
        <taxon>Bacteria</taxon>
        <taxon>Bacillati</taxon>
        <taxon>Actinomycetota</taxon>
        <taxon>Actinomycetes</taxon>
        <taxon>Streptosporangiales</taxon>
        <taxon>Streptosporangiaceae</taxon>
        <taxon>Nonomuraea</taxon>
    </lineage>
</organism>
<keyword evidence="1" id="KW-0732">Signal</keyword>
<sequence>MFRTFLVIASALAVLLGGATAAAAAGDPPFCKGVKKPCVVGGDAGTTWVNTSASGKAQARVVAARVLKNAKAAYRRYHAPEWVDIWVIKKGACWRRYGNVPSNASRACTYTHVERKLS</sequence>